<dbReference type="InterPro" id="IPR012338">
    <property type="entry name" value="Beta-lactam/transpept-like"/>
</dbReference>
<dbReference type="PANTHER" id="PTHR43283:SF3">
    <property type="entry name" value="BETA-LACTAMASE FAMILY PROTEIN (AFU_ORTHOLOGUE AFUA_5G07500)"/>
    <property type="match status" value="1"/>
</dbReference>
<feature type="compositionally biased region" description="Low complexity" evidence="1">
    <location>
        <begin position="17"/>
        <end position="26"/>
    </location>
</feature>
<dbReference type="SUPFAM" id="SSF56601">
    <property type="entry name" value="beta-lactamase/transpeptidase-like"/>
    <property type="match status" value="1"/>
</dbReference>
<accession>A0ABN9X0W8</accession>
<dbReference type="InterPro" id="IPR050789">
    <property type="entry name" value="Diverse_Enzym_Activities"/>
</dbReference>
<evidence type="ECO:0000313" key="3">
    <source>
        <dbReference type="EMBL" id="CAK0892277.1"/>
    </source>
</evidence>
<dbReference type="EMBL" id="CAUYUJ010019592">
    <property type="protein sequence ID" value="CAK0892277.1"/>
    <property type="molecule type" value="Genomic_DNA"/>
</dbReference>
<reference evidence="3" key="1">
    <citation type="submission" date="2023-10" db="EMBL/GenBank/DDBJ databases">
        <authorList>
            <person name="Chen Y."/>
            <person name="Shah S."/>
            <person name="Dougan E. K."/>
            <person name="Thang M."/>
            <person name="Chan C."/>
        </authorList>
    </citation>
    <scope>NUCLEOTIDE SEQUENCE [LARGE SCALE GENOMIC DNA]</scope>
</reference>
<organism evidence="3 4">
    <name type="scientific">Prorocentrum cordatum</name>
    <dbReference type="NCBI Taxonomy" id="2364126"/>
    <lineage>
        <taxon>Eukaryota</taxon>
        <taxon>Sar</taxon>
        <taxon>Alveolata</taxon>
        <taxon>Dinophyceae</taxon>
        <taxon>Prorocentrales</taxon>
        <taxon>Prorocentraceae</taxon>
        <taxon>Prorocentrum</taxon>
    </lineage>
</organism>
<dbReference type="Proteomes" id="UP001189429">
    <property type="component" value="Unassembled WGS sequence"/>
</dbReference>
<name>A0ABN9X0W8_9DINO</name>
<evidence type="ECO:0000259" key="2">
    <source>
        <dbReference type="Pfam" id="PF00144"/>
    </source>
</evidence>
<feature type="compositionally biased region" description="Low complexity" evidence="1">
    <location>
        <begin position="1"/>
        <end position="10"/>
    </location>
</feature>
<proteinExistence type="predicted"/>
<dbReference type="InterPro" id="IPR001466">
    <property type="entry name" value="Beta-lactam-related"/>
</dbReference>
<feature type="domain" description="Beta-lactamase-related" evidence="2">
    <location>
        <begin position="42"/>
        <end position="427"/>
    </location>
</feature>
<dbReference type="PANTHER" id="PTHR43283">
    <property type="entry name" value="BETA-LACTAMASE-RELATED"/>
    <property type="match status" value="1"/>
</dbReference>
<dbReference type="Pfam" id="PF00144">
    <property type="entry name" value="Beta-lactamase"/>
    <property type="match status" value="1"/>
</dbReference>
<keyword evidence="4" id="KW-1185">Reference proteome</keyword>
<evidence type="ECO:0000256" key="1">
    <source>
        <dbReference type="SAM" id="MobiDB-lite"/>
    </source>
</evidence>
<gene>
    <name evidence="3" type="ORF">PCOR1329_LOCUS71983</name>
</gene>
<feature type="non-terminal residue" evidence="3">
    <location>
        <position position="583"/>
    </location>
</feature>
<feature type="region of interest" description="Disordered" evidence="1">
    <location>
        <begin position="537"/>
        <end position="583"/>
    </location>
</feature>
<protein>
    <recommendedName>
        <fullName evidence="2">Beta-lactamase-related domain-containing protein</fullName>
    </recommendedName>
</protein>
<sequence length="583" mass="62799">MVAKRPAATRAARRRPAAPGRGAAPPAELARELGQQVTEQRKFVENGFVPGFAQALIWRGSVVHTSCYGLADPEAGTPFTEDTVVRLYSMTKPLTAVGLMILVEQGRVGLDKPVSAYLPCFRRVRSVRHANQIQAAEGAPAHAGPTVRQLLMHTSGLSYGAFFGTAARYACEKEYAELVRGVDEGSVCSLESFVEELAKLPLRFRPGERWEYSHGPDVIGRVIEVVSGLPLSEFLERRLFRPLRMMDTAFEVRPRSVGRLAALYRQGPDGREQDLQRLDGGQRSAWTGERRCPIDSGGGFMGCSFPASDAATSVGGAVSTLRDYARFVGALENLGRCPETGVRILRAESVQSMLSNWLELKSVAGGRRRIPGWHDAGRGSIGWCPLGQVSRGESLPKVWMGGIAGTFWAIDRELGVSLVHVQQAAPERSTAPRWGVGAMSALVRITTGIMPQHSRVGVSRAMAQFGEVIHCHKPPYGGGPAASGIPGEDFVNVRFATQTGADAAYEALKNGSVFIDGFPVGVGAAPKPLGSDAQFAIANGQRAPPRERRARSPSPPRPYSRGVGRDPGDDDDRRGGRDDRRGG</sequence>
<comment type="caution">
    <text evidence="3">The sequence shown here is derived from an EMBL/GenBank/DDBJ whole genome shotgun (WGS) entry which is preliminary data.</text>
</comment>
<dbReference type="Gene3D" id="3.40.710.10">
    <property type="entry name" value="DD-peptidase/beta-lactamase superfamily"/>
    <property type="match status" value="1"/>
</dbReference>
<feature type="compositionally biased region" description="Basic and acidic residues" evidence="1">
    <location>
        <begin position="563"/>
        <end position="583"/>
    </location>
</feature>
<feature type="region of interest" description="Disordered" evidence="1">
    <location>
        <begin position="1"/>
        <end position="26"/>
    </location>
</feature>
<evidence type="ECO:0000313" key="4">
    <source>
        <dbReference type="Proteomes" id="UP001189429"/>
    </source>
</evidence>